<dbReference type="EMBL" id="JASAOG010000035">
    <property type="protein sequence ID" value="KAK0060579.1"/>
    <property type="molecule type" value="Genomic_DNA"/>
</dbReference>
<dbReference type="AlphaFoldDB" id="A0AAD8BVG5"/>
<name>A0AAD8BVG5_BIOPF</name>
<evidence type="ECO:0000256" key="1">
    <source>
        <dbReference type="SAM" id="MobiDB-lite"/>
    </source>
</evidence>
<feature type="region of interest" description="Disordered" evidence="1">
    <location>
        <begin position="40"/>
        <end position="60"/>
    </location>
</feature>
<protein>
    <submittedName>
        <fullName evidence="2">Uncharacterized protein</fullName>
    </submittedName>
</protein>
<sequence>MTNSENMGAKLEECEHLGDSVAQKCCTLYPVLPPLLGMAAETGGQRSQSQRTEDLNIDTS</sequence>
<reference evidence="2" key="2">
    <citation type="submission" date="2023-04" db="EMBL/GenBank/DDBJ databases">
        <authorList>
            <person name="Bu L."/>
            <person name="Lu L."/>
            <person name="Laidemitt M.R."/>
            <person name="Zhang S.M."/>
            <person name="Mutuku M."/>
            <person name="Mkoji G."/>
            <person name="Steinauer M."/>
            <person name="Loker E.S."/>
        </authorList>
    </citation>
    <scope>NUCLEOTIDE SEQUENCE</scope>
    <source>
        <strain evidence="2">KasaAsao</strain>
        <tissue evidence="2">Whole Snail</tissue>
    </source>
</reference>
<comment type="caution">
    <text evidence="2">The sequence shown here is derived from an EMBL/GenBank/DDBJ whole genome shotgun (WGS) entry which is preliminary data.</text>
</comment>
<evidence type="ECO:0000313" key="2">
    <source>
        <dbReference type="EMBL" id="KAK0060579.1"/>
    </source>
</evidence>
<organism evidence="2 3">
    <name type="scientific">Biomphalaria pfeifferi</name>
    <name type="common">Bloodfluke planorb</name>
    <name type="synonym">Freshwater snail</name>
    <dbReference type="NCBI Taxonomy" id="112525"/>
    <lineage>
        <taxon>Eukaryota</taxon>
        <taxon>Metazoa</taxon>
        <taxon>Spiralia</taxon>
        <taxon>Lophotrochozoa</taxon>
        <taxon>Mollusca</taxon>
        <taxon>Gastropoda</taxon>
        <taxon>Heterobranchia</taxon>
        <taxon>Euthyneura</taxon>
        <taxon>Panpulmonata</taxon>
        <taxon>Hygrophila</taxon>
        <taxon>Lymnaeoidea</taxon>
        <taxon>Planorbidae</taxon>
        <taxon>Biomphalaria</taxon>
    </lineage>
</organism>
<keyword evidence="3" id="KW-1185">Reference proteome</keyword>
<proteinExistence type="predicted"/>
<evidence type="ECO:0000313" key="3">
    <source>
        <dbReference type="Proteomes" id="UP001233172"/>
    </source>
</evidence>
<gene>
    <name evidence="2" type="ORF">Bpfe_010092</name>
</gene>
<dbReference type="Proteomes" id="UP001233172">
    <property type="component" value="Unassembled WGS sequence"/>
</dbReference>
<feature type="non-terminal residue" evidence="2">
    <location>
        <position position="60"/>
    </location>
</feature>
<reference evidence="2" key="1">
    <citation type="journal article" date="2023" name="PLoS Negl. Trop. Dis.">
        <title>A genome sequence for Biomphalaria pfeifferi, the major vector snail for the human-infecting parasite Schistosoma mansoni.</title>
        <authorList>
            <person name="Bu L."/>
            <person name="Lu L."/>
            <person name="Laidemitt M.R."/>
            <person name="Zhang S.M."/>
            <person name="Mutuku M."/>
            <person name="Mkoji G."/>
            <person name="Steinauer M."/>
            <person name="Loker E.S."/>
        </authorList>
    </citation>
    <scope>NUCLEOTIDE SEQUENCE</scope>
    <source>
        <strain evidence="2">KasaAsao</strain>
    </source>
</reference>
<accession>A0AAD8BVG5</accession>